<feature type="transmembrane region" description="Helical" evidence="1">
    <location>
        <begin position="164"/>
        <end position="187"/>
    </location>
</feature>
<evidence type="ECO:0000313" key="3">
    <source>
        <dbReference type="Proteomes" id="UP000031189"/>
    </source>
</evidence>
<dbReference type="EMBL" id="JWHR01000122">
    <property type="protein sequence ID" value="KHS56083.1"/>
    <property type="molecule type" value="Genomic_DNA"/>
</dbReference>
<dbReference type="Pfam" id="PF09515">
    <property type="entry name" value="Thia_YuaJ"/>
    <property type="match status" value="1"/>
</dbReference>
<reference evidence="2 3" key="1">
    <citation type="submission" date="2014-12" db="EMBL/GenBank/DDBJ databases">
        <title>Draft genome sequence of Terrisporobacter sp. 08-306576, isolated from the blood culture of a bacteremia patient.</title>
        <authorList>
            <person name="Lund L.C."/>
            <person name="Sydenham T.V."/>
            <person name="Hogh S.V."/>
            <person name="Skov M.N."/>
            <person name="Kemp M."/>
            <person name="Justesen U.S."/>
        </authorList>
    </citation>
    <scope>NUCLEOTIDE SEQUENCE [LARGE SCALE GENOMIC DNA]</scope>
    <source>
        <strain evidence="2 3">08-306576</strain>
    </source>
</reference>
<name>A0A0B3VTD9_9FIRM</name>
<organism evidence="2 3">
    <name type="scientific">Terrisporobacter othiniensis</name>
    <dbReference type="NCBI Taxonomy" id="1577792"/>
    <lineage>
        <taxon>Bacteria</taxon>
        <taxon>Bacillati</taxon>
        <taxon>Bacillota</taxon>
        <taxon>Clostridia</taxon>
        <taxon>Peptostreptococcales</taxon>
        <taxon>Peptostreptococcaceae</taxon>
        <taxon>Terrisporobacter</taxon>
    </lineage>
</organism>
<dbReference type="RefSeq" id="WP_039680856.1">
    <property type="nucleotide sequence ID" value="NZ_JAXECK010000009.1"/>
</dbReference>
<dbReference type="AlphaFoldDB" id="A0A0B3VTD9"/>
<dbReference type="GO" id="GO:0015234">
    <property type="term" value="F:thiamine transmembrane transporter activity"/>
    <property type="evidence" value="ECO:0007669"/>
    <property type="project" value="InterPro"/>
</dbReference>
<evidence type="ECO:0000256" key="1">
    <source>
        <dbReference type="SAM" id="Phobius"/>
    </source>
</evidence>
<feature type="transmembrane region" description="Helical" evidence="1">
    <location>
        <begin position="128"/>
        <end position="152"/>
    </location>
</feature>
<gene>
    <name evidence="2" type="ORF">QX51_15735</name>
</gene>
<keyword evidence="1" id="KW-0472">Membrane</keyword>
<dbReference type="NCBIfam" id="TIGR02357">
    <property type="entry name" value="ECF_ThiT_YuaJ"/>
    <property type="match status" value="1"/>
</dbReference>
<accession>A0A0B3VTD9</accession>
<dbReference type="GO" id="GO:0005886">
    <property type="term" value="C:plasma membrane"/>
    <property type="evidence" value="ECO:0007669"/>
    <property type="project" value="InterPro"/>
</dbReference>
<dbReference type="STRING" id="1577792.QX51_15735"/>
<feature type="transmembrane region" description="Helical" evidence="1">
    <location>
        <begin position="61"/>
        <end position="90"/>
    </location>
</feature>
<protein>
    <submittedName>
        <fullName evidence="2">Membrane protein</fullName>
    </submittedName>
</protein>
<proteinExistence type="predicted"/>
<dbReference type="OrthoDB" id="9795813at2"/>
<keyword evidence="3" id="KW-1185">Reference proteome</keyword>
<dbReference type="InterPro" id="IPR012651">
    <property type="entry name" value="Thia_Transptr_ThiT"/>
</dbReference>
<keyword evidence="1" id="KW-1133">Transmembrane helix</keyword>
<feature type="transmembrane region" description="Helical" evidence="1">
    <location>
        <begin position="30"/>
        <end position="49"/>
    </location>
</feature>
<comment type="caution">
    <text evidence="2">The sequence shown here is derived from an EMBL/GenBank/DDBJ whole genome shotgun (WGS) entry which is preliminary data.</text>
</comment>
<sequence length="205" mass="22221">MLNIFILGLCLIPIIYYIFKLKDFKLNTKTMVIIALFAGVHFVLSKIQFVQYPQGGGFNLLASLPILLVGILYGPIIGMTCGLVSGLITLLGGELFIVHPAQFLLDYILPTMLLGLSGICGSEKKSKIFLGCLIAVALKVTVHVISGCVYFYEYAPVGWSPLIYSLVYNLTGEGIEALLSSVVITIIPIGKIMKMANITTINKAS</sequence>
<dbReference type="Proteomes" id="UP000031189">
    <property type="component" value="Unassembled WGS sequence"/>
</dbReference>
<feature type="transmembrane region" description="Helical" evidence="1">
    <location>
        <begin position="96"/>
        <end position="116"/>
    </location>
</feature>
<evidence type="ECO:0000313" key="2">
    <source>
        <dbReference type="EMBL" id="KHS56083.1"/>
    </source>
</evidence>
<dbReference type="Gene3D" id="1.10.1760.20">
    <property type="match status" value="1"/>
</dbReference>
<keyword evidence="1" id="KW-0812">Transmembrane</keyword>